<dbReference type="Proteomes" id="UP000290649">
    <property type="component" value="Unassembled WGS sequence"/>
</dbReference>
<dbReference type="AlphaFoldDB" id="A0A4Q0VRJ1"/>
<dbReference type="InterPro" id="IPR039566">
    <property type="entry name" value="CvfB_S1_st"/>
</dbReference>
<name>A0A4Q0VRJ1_9BACI</name>
<evidence type="ECO:0000313" key="3">
    <source>
        <dbReference type="EMBL" id="RXJ00004.1"/>
    </source>
</evidence>
<protein>
    <recommendedName>
        <fullName evidence="2">S1 motif domain-containing protein</fullName>
    </recommendedName>
</protein>
<dbReference type="PANTHER" id="PTHR37296">
    <property type="entry name" value="CONSERVED VIRULENCE FACTOR B"/>
    <property type="match status" value="1"/>
</dbReference>
<dbReference type="InterPro" id="IPR036388">
    <property type="entry name" value="WH-like_DNA-bd_sf"/>
</dbReference>
<comment type="similarity">
    <text evidence="1">Belongs to the CvfB family.</text>
</comment>
<dbReference type="PANTHER" id="PTHR37296:SF1">
    <property type="entry name" value="CONSERVED VIRULENCE FACTOR B"/>
    <property type="match status" value="1"/>
</dbReference>
<comment type="caution">
    <text evidence="3">The sequence shown here is derived from an EMBL/GenBank/DDBJ whole genome shotgun (WGS) entry which is preliminary data.</text>
</comment>
<evidence type="ECO:0000313" key="4">
    <source>
        <dbReference type="Proteomes" id="UP000290649"/>
    </source>
</evidence>
<dbReference type="CDD" id="cd00164">
    <property type="entry name" value="S1_like"/>
    <property type="match status" value="1"/>
</dbReference>
<evidence type="ECO:0000259" key="2">
    <source>
        <dbReference type="PROSITE" id="PS50126"/>
    </source>
</evidence>
<dbReference type="InterPro" id="IPR048587">
    <property type="entry name" value="CvfB_S1_3rd"/>
</dbReference>
<dbReference type="InterPro" id="IPR012340">
    <property type="entry name" value="NA-bd_OB-fold"/>
</dbReference>
<reference evidence="3 4" key="1">
    <citation type="journal article" date="2019" name="Int. J. Syst. Evol. Microbiol.">
        <title>Anaerobacillus alkaliphilus sp. nov., a novel alkaliphilic and moderately halophilic bacterium.</title>
        <authorList>
            <person name="Borsodi A.K."/>
            <person name="Aszalos J.M."/>
            <person name="Bihari P."/>
            <person name="Nagy I."/>
            <person name="Schumann P."/>
            <person name="Sproer C."/>
            <person name="Kovacs A.L."/>
            <person name="Boka K."/>
            <person name="Dobosy P."/>
            <person name="Ovari M."/>
            <person name="Szili-Kovacs T."/>
            <person name="Toth E."/>
        </authorList>
    </citation>
    <scope>NUCLEOTIDE SEQUENCE [LARGE SCALE GENOMIC DNA]</scope>
    <source>
        <strain evidence="3 4">B16-10</strain>
    </source>
</reference>
<sequence>MEWKPGMIVSLKVARKADFGYFLTTEKENSEDVLLHKRQVTSPIEIGDTVEVFLFHDHQERLAATMEKPIVSLGKFDWLEVVSINERDGVFLYNGIARDLFLSMDDLGPDRSLWPKVGDKVPVSLIYDKKGRLMGRLLRGTPIEETAEKAPKTILNENVTGSIYSFAEKGVFVMTEEGYIAFLHFNEANEELHLGKVITGRVTFVRDDGKINISLQPKAHERRHDDADKIYEFLLKRDGGMPYTDNSDPIIIKQKFDMSKGAFKRAIGKLLKEGKIYQKDGWTYKKE</sequence>
<dbReference type="InterPro" id="IPR003029">
    <property type="entry name" value="S1_domain"/>
</dbReference>
<dbReference type="InterPro" id="IPR040764">
    <property type="entry name" value="CvfB_WH"/>
</dbReference>
<dbReference type="PIRSF" id="PIRSF012524">
    <property type="entry name" value="YitL_S1"/>
    <property type="match status" value="1"/>
</dbReference>
<gene>
    <name evidence="3" type="ORF">DS745_14125</name>
</gene>
<dbReference type="RefSeq" id="WP_129078858.1">
    <property type="nucleotide sequence ID" value="NZ_QOUX01000042.1"/>
</dbReference>
<dbReference type="Gene3D" id="2.40.50.140">
    <property type="entry name" value="Nucleic acid-binding proteins"/>
    <property type="match status" value="2"/>
</dbReference>
<dbReference type="Gene3D" id="1.10.10.10">
    <property type="entry name" value="Winged helix-like DNA-binding domain superfamily/Winged helix DNA-binding domain"/>
    <property type="match status" value="1"/>
</dbReference>
<dbReference type="OrthoDB" id="9801597at2"/>
<dbReference type="SMART" id="SM00316">
    <property type="entry name" value="S1"/>
    <property type="match status" value="2"/>
</dbReference>
<dbReference type="InterPro" id="IPR048588">
    <property type="entry name" value="CvfB_S1_2nd"/>
</dbReference>
<proteinExistence type="inferred from homology"/>
<dbReference type="EMBL" id="QOUX01000042">
    <property type="protein sequence ID" value="RXJ00004.1"/>
    <property type="molecule type" value="Genomic_DNA"/>
</dbReference>
<organism evidence="3 4">
    <name type="scientific">Anaerobacillus alkaliphilus</name>
    <dbReference type="NCBI Taxonomy" id="1548597"/>
    <lineage>
        <taxon>Bacteria</taxon>
        <taxon>Bacillati</taxon>
        <taxon>Bacillota</taxon>
        <taxon>Bacilli</taxon>
        <taxon>Bacillales</taxon>
        <taxon>Bacillaceae</taxon>
        <taxon>Anaerobacillus</taxon>
    </lineage>
</organism>
<dbReference type="InterPro" id="IPR014464">
    <property type="entry name" value="CvfB_fam"/>
</dbReference>
<dbReference type="SUPFAM" id="SSF50249">
    <property type="entry name" value="Nucleic acid-binding proteins"/>
    <property type="match status" value="1"/>
</dbReference>
<dbReference type="Pfam" id="PF13509">
    <property type="entry name" value="S1_2"/>
    <property type="match status" value="1"/>
</dbReference>
<accession>A0A4Q0VRJ1</accession>
<feature type="domain" description="S1 motif" evidence="2">
    <location>
        <begin position="156"/>
        <end position="216"/>
    </location>
</feature>
<keyword evidence="4" id="KW-1185">Reference proteome</keyword>
<dbReference type="GO" id="GO:0003676">
    <property type="term" value="F:nucleic acid binding"/>
    <property type="evidence" value="ECO:0007669"/>
    <property type="project" value="InterPro"/>
</dbReference>
<dbReference type="Pfam" id="PF17783">
    <property type="entry name" value="WHD_CvfB"/>
    <property type="match status" value="1"/>
</dbReference>
<dbReference type="PROSITE" id="PS50126">
    <property type="entry name" value="S1"/>
    <property type="match status" value="1"/>
</dbReference>
<dbReference type="Pfam" id="PF21543">
    <property type="entry name" value="CvfB_2nd"/>
    <property type="match status" value="1"/>
</dbReference>
<evidence type="ECO:0000256" key="1">
    <source>
        <dbReference type="PIRNR" id="PIRNR012524"/>
    </source>
</evidence>
<dbReference type="Pfam" id="PF21191">
    <property type="entry name" value="CvfB_1st"/>
    <property type="match status" value="1"/>
</dbReference>